<dbReference type="Gene3D" id="3.40.50.12370">
    <property type="match status" value="1"/>
</dbReference>
<gene>
    <name evidence="3" type="ORF">SAMN05421720_11710</name>
</gene>
<dbReference type="InterPro" id="IPR006015">
    <property type="entry name" value="Universal_stress_UspA"/>
</dbReference>
<dbReference type="EMBL" id="FNAP01000017">
    <property type="protein sequence ID" value="SDE94057.1"/>
    <property type="molecule type" value="Genomic_DNA"/>
</dbReference>
<dbReference type="STRING" id="69960.SAMN05421720_11710"/>
<dbReference type="PANTHER" id="PTHR46268">
    <property type="entry name" value="STRESS RESPONSE PROTEIN NHAX"/>
    <property type="match status" value="1"/>
</dbReference>
<protein>
    <submittedName>
        <fullName evidence="3">Nucleotide-binding universal stress protein, UspA family</fullName>
    </submittedName>
</protein>
<organism evidence="3 4">
    <name type="scientific">Rhodospira trueperi</name>
    <dbReference type="NCBI Taxonomy" id="69960"/>
    <lineage>
        <taxon>Bacteria</taxon>
        <taxon>Pseudomonadati</taxon>
        <taxon>Pseudomonadota</taxon>
        <taxon>Alphaproteobacteria</taxon>
        <taxon>Rhodospirillales</taxon>
        <taxon>Rhodospirillaceae</taxon>
        <taxon>Rhodospira</taxon>
    </lineage>
</organism>
<dbReference type="AlphaFoldDB" id="A0A1G7H0W9"/>
<keyword evidence="4" id="KW-1185">Reference proteome</keyword>
<evidence type="ECO:0000313" key="4">
    <source>
        <dbReference type="Proteomes" id="UP000199412"/>
    </source>
</evidence>
<dbReference type="OrthoDB" id="9804721at2"/>
<evidence type="ECO:0000313" key="3">
    <source>
        <dbReference type="EMBL" id="SDE94057.1"/>
    </source>
</evidence>
<dbReference type="PRINTS" id="PR01438">
    <property type="entry name" value="UNVRSLSTRESS"/>
</dbReference>
<dbReference type="RefSeq" id="WP_092787842.1">
    <property type="nucleotide sequence ID" value="NZ_FNAP01000017.1"/>
</dbReference>
<dbReference type="CDD" id="cd00293">
    <property type="entry name" value="USP-like"/>
    <property type="match status" value="1"/>
</dbReference>
<dbReference type="PANTHER" id="PTHR46268:SF15">
    <property type="entry name" value="UNIVERSAL STRESS PROTEIN HP_0031"/>
    <property type="match status" value="1"/>
</dbReference>
<proteinExistence type="inferred from homology"/>
<feature type="domain" description="UspA" evidence="2">
    <location>
        <begin position="235"/>
        <end position="287"/>
    </location>
</feature>
<comment type="similarity">
    <text evidence="1">Belongs to the universal stress protein A family.</text>
</comment>
<sequence length="289" mass="30248">MPGIKTILAIAGNAKSGTPAMETAFLIGDQIGAHVEVLHVRADPASAVPYVGEAMAGALVEEMMAAAERDAQVRADATRAAFDRIVEAREAPLRDGPPPLESVTAEWVLRDGSEPEEVATLGRVTDLIVAGRPVADSDMPSLMTLNAALMETGRPVLVAPPTPPVSVGGTVAIAWNGSPEAARAVQGAMPFIERADTVAILAGSDAGTPQSAGDLARHLAWHGVETTTFEVRGHHGDDIGKALLTHCDHRAVDLLVMGAYTHSRLRQLILGGVTRHILDHATIPVLLSH</sequence>
<reference evidence="3 4" key="1">
    <citation type="submission" date="2016-10" db="EMBL/GenBank/DDBJ databases">
        <authorList>
            <person name="de Groot N.N."/>
        </authorList>
    </citation>
    <scope>NUCLEOTIDE SEQUENCE [LARGE SCALE GENOMIC DNA]</scope>
    <source>
        <strain evidence="3 4">ATCC 700224</strain>
    </source>
</reference>
<evidence type="ECO:0000256" key="1">
    <source>
        <dbReference type="ARBA" id="ARBA00008791"/>
    </source>
</evidence>
<dbReference type="SUPFAM" id="SSF52402">
    <property type="entry name" value="Adenine nucleotide alpha hydrolases-like"/>
    <property type="match status" value="2"/>
</dbReference>
<dbReference type="InterPro" id="IPR006016">
    <property type="entry name" value="UspA"/>
</dbReference>
<accession>A0A1G7H0W9</accession>
<dbReference type="Pfam" id="PF00582">
    <property type="entry name" value="Usp"/>
    <property type="match status" value="1"/>
</dbReference>
<evidence type="ECO:0000259" key="2">
    <source>
        <dbReference type="Pfam" id="PF00582"/>
    </source>
</evidence>
<dbReference type="Proteomes" id="UP000199412">
    <property type="component" value="Unassembled WGS sequence"/>
</dbReference>
<name>A0A1G7H0W9_9PROT</name>